<name>A0ABT4GBQ6_9BACL</name>
<dbReference type="InterPro" id="IPR024029">
    <property type="entry name" value="Pyridox_Oxase_FMN-dep"/>
</dbReference>
<dbReference type="PANTHER" id="PTHR42815">
    <property type="entry name" value="FAD-BINDING, PUTATIVE (AFU_ORTHOLOGUE AFUA_6G07600)-RELATED"/>
    <property type="match status" value="1"/>
</dbReference>
<dbReference type="Pfam" id="PF01243">
    <property type="entry name" value="PNPOx_N"/>
    <property type="match status" value="1"/>
</dbReference>
<evidence type="ECO:0000313" key="2">
    <source>
        <dbReference type="EMBL" id="MCY9693622.1"/>
    </source>
</evidence>
<dbReference type="RefSeq" id="WP_036632135.1">
    <property type="nucleotide sequence ID" value="NZ_JAMDMW010000047.1"/>
</dbReference>
<evidence type="ECO:0000259" key="1">
    <source>
        <dbReference type="Pfam" id="PF01243"/>
    </source>
</evidence>
<organism evidence="2 3">
    <name type="scientific">Paenibacillus alginolyticus</name>
    <dbReference type="NCBI Taxonomy" id="59839"/>
    <lineage>
        <taxon>Bacteria</taxon>
        <taxon>Bacillati</taxon>
        <taxon>Bacillota</taxon>
        <taxon>Bacilli</taxon>
        <taxon>Bacillales</taxon>
        <taxon>Paenibacillaceae</taxon>
        <taxon>Paenibacillus</taxon>
    </lineage>
</organism>
<accession>A0ABT4GBQ6</accession>
<dbReference type="EMBL" id="JAMDMX010000037">
    <property type="protein sequence ID" value="MCY9693622.1"/>
    <property type="molecule type" value="Genomic_DNA"/>
</dbReference>
<dbReference type="NCBIfam" id="TIGR04025">
    <property type="entry name" value="PPOX_FMN_DR2398"/>
    <property type="match status" value="1"/>
</dbReference>
<reference evidence="2 3" key="1">
    <citation type="submission" date="2022-05" db="EMBL/GenBank/DDBJ databases">
        <title>Genome Sequencing of Bee-Associated Microbes.</title>
        <authorList>
            <person name="Dunlap C."/>
        </authorList>
    </citation>
    <scope>NUCLEOTIDE SEQUENCE [LARGE SCALE GENOMIC DNA]</scope>
    <source>
        <strain evidence="2 3">NRRL B-14421</strain>
    </source>
</reference>
<dbReference type="PANTHER" id="PTHR42815:SF2">
    <property type="entry name" value="FAD-BINDING, PUTATIVE (AFU_ORTHOLOGUE AFUA_6G07600)-RELATED"/>
    <property type="match status" value="1"/>
</dbReference>
<keyword evidence="3" id="KW-1185">Reference proteome</keyword>
<dbReference type="Gene3D" id="2.30.110.10">
    <property type="entry name" value="Electron Transport, Fmn-binding Protein, Chain A"/>
    <property type="match status" value="1"/>
</dbReference>
<comment type="caution">
    <text evidence="2">The sequence shown here is derived from an EMBL/GenBank/DDBJ whole genome shotgun (WGS) entry which is preliminary data.</text>
</comment>
<dbReference type="SUPFAM" id="SSF50475">
    <property type="entry name" value="FMN-binding split barrel"/>
    <property type="match status" value="1"/>
</dbReference>
<protein>
    <submittedName>
        <fullName evidence="2">Pyridoxamine 5'-phosphate oxidase family protein</fullName>
    </submittedName>
</protein>
<dbReference type="InterPro" id="IPR011576">
    <property type="entry name" value="Pyridox_Oxase_N"/>
</dbReference>
<gene>
    <name evidence="2" type="ORF">M5X19_12040</name>
</gene>
<evidence type="ECO:0000313" key="3">
    <source>
        <dbReference type="Proteomes" id="UP001527099"/>
    </source>
</evidence>
<feature type="domain" description="Pyridoxamine 5'-phosphate oxidase N-terminal" evidence="1">
    <location>
        <begin position="36"/>
        <end position="156"/>
    </location>
</feature>
<proteinExistence type="predicted"/>
<dbReference type="Proteomes" id="UP001527099">
    <property type="component" value="Unassembled WGS sequence"/>
</dbReference>
<sequence length="212" mass="23669">MISFIDTKELITTVEELRSLIGYPSELVQHKVISHIDEHCRDFIAKSPFIVISTSDSTGRCDVSPRGDSAGFIRVVDDKHIVIPERPGNKRMDSLSNIISNPEIGLVFLIPGLGETLRINGRAFVTKDSELLNTMAVNGKIPLLGIVVAIEECFLHCAKAFRRSRLWEPESWLNKDELPSAAKILSSHVKLEGVTAELIAERLEEGYSKRLY</sequence>
<dbReference type="InterPro" id="IPR012349">
    <property type="entry name" value="Split_barrel_FMN-bd"/>
</dbReference>